<keyword evidence="4" id="KW-1185">Reference proteome</keyword>
<dbReference type="PANTHER" id="PTHR14633:SF3">
    <property type="entry name" value="LITTLE ELONGATION COMPLEX SUBUNIT 2"/>
    <property type="match status" value="1"/>
</dbReference>
<evidence type="ECO:0000256" key="1">
    <source>
        <dbReference type="SAM" id="MobiDB-lite"/>
    </source>
</evidence>
<sequence>MYRFSVLDRVDKICIVGKPCPCDSLNPITLWRRFVKYALKSSIQLKRKIGSGKGGRQRTKTSKLRSVESGTSKTRGDETMEGDKESQNEGDHSPLDNLAIATDDENEIGSPKQTSTNAQFIRNSASNSTDDLLGSIMSGMGAADHAESLETSRLSADDLSHYNGANLAKRYSIFTFGHDGTQDVDVLIRSNNDGVDAGCNICVSHKVEYAPHLGAERLSEEEWLRDCFRCLFKGASELLRLRIHYCDGDLLQKERYRLTSLMKDESRRKVISDRTKRMRSAILNLESLEVGSYVLTFDDSRKMHILSTKENRDSMVNIDAENLKNIKENPTLPSCKTFFQGIDEHLVLVYHIIQKRIPAAFMPAYDTNKGGLPTGLL</sequence>
<feature type="compositionally biased region" description="Basic residues" evidence="1">
    <location>
        <begin position="48"/>
        <end position="63"/>
    </location>
</feature>
<reference evidence="3 4" key="1">
    <citation type="submission" date="2024-08" db="EMBL/GenBank/DDBJ databases">
        <title>Gnathostoma spinigerum genome.</title>
        <authorList>
            <person name="Gonzalez-Bertolin B."/>
            <person name="Monzon S."/>
            <person name="Zaballos A."/>
            <person name="Jimenez P."/>
            <person name="Dekumyoy P."/>
            <person name="Varona S."/>
            <person name="Cuesta I."/>
            <person name="Sumanam S."/>
            <person name="Adisakwattana P."/>
            <person name="Gasser R.B."/>
            <person name="Hernandez-Gonzalez A."/>
            <person name="Young N.D."/>
            <person name="Perteguer M.J."/>
        </authorList>
    </citation>
    <scope>NUCLEOTIDE SEQUENCE [LARGE SCALE GENOMIC DNA]</scope>
    <source>
        <strain evidence="3">AL3</strain>
        <tissue evidence="3">Liver</tissue>
    </source>
</reference>
<evidence type="ECO:0000259" key="2">
    <source>
        <dbReference type="Pfam" id="PF10505"/>
    </source>
</evidence>
<dbReference type="Pfam" id="PF10505">
    <property type="entry name" value="NARG2_C"/>
    <property type="match status" value="1"/>
</dbReference>
<dbReference type="Proteomes" id="UP001608902">
    <property type="component" value="Unassembled WGS sequence"/>
</dbReference>
<feature type="domain" description="Little elongation complex subunit 2 C-terminal" evidence="2">
    <location>
        <begin position="171"/>
        <end position="363"/>
    </location>
</feature>
<gene>
    <name evidence="3" type="ORF">AB6A40_010128</name>
</gene>
<feature type="region of interest" description="Disordered" evidence="1">
    <location>
        <begin position="48"/>
        <end position="97"/>
    </location>
</feature>
<accession>A0ABD6F0Y1</accession>
<organism evidence="3 4">
    <name type="scientific">Gnathostoma spinigerum</name>
    <dbReference type="NCBI Taxonomy" id="75299"/>
    <lineage>
        <taxon>Eukaryota</taxon>
        <taxon>Metazoa</taxon>
        <taxon>Ecdysozoa</taxon>
        <taxon>Nematoda</taxon>
        <taxon>Chromadorea</taxon>
        <taxon>Rhabditida</taxon>
        <taxon>Spirurina</taxon>
        <taxon>Gnathostomatomorpha</taxon>
        <taxon>Gnathostomatoidea</taxon>
        <taxon>Gnathostomatidae</taxon>
        <taxon>Gnathostoma</taxon>
    </lineage>
</organism>
<protein>
    <recommendedName>
        <fullName evidence="2">Little elongation complex subunit 2 C-terminal domain-containing protein</fullName>
    </recommendedName>
</protein>
<dbReference type="PANTHER" id="PTHR14633">
    <property type="entry name" value="LITTLE ELONGATION COMPLEX SUBUNIT 2"/>
    <property type="match status" value="1"/>
</dbReference>
<proteinExistence type="predicted"/>
<name>A0ABD6F0Y1_9BILA</name>
<comment type="caution">
    <text evidence="3">The sequence shown here is derived from an EMBL/GenBank/DDBJ whole genome shotgun (WGS) entry which is preliminary data.</text>
</comment>
<evidence type="ECO:0000313" key="4">
    <source>
        <dbReference type="Proteomes" id="UP001608902"/>
    </source>
</evidence>
<evidence type="ECO:0000313" key="3">
    <source>
        <dbReference type="EMBL" id="MFH4983419.1"/>
    </source>
</evidence>
<feature type="compositionally biased region" description="Basic and acidic residues" evidence="1">
    <location>
        <begin position="74"/>
        <end position="94"/>
    </location>
</feature>
<dbReference type="AlphaFoldDB" id="A0ABD6F0Y1"/>
<dbReference type="EMBL" id="JBGFUD010012210">
    <property type="protein sequence ID" value="MFH4983419.1"/>
    <property type="molecule type" value="Genomic_DNA"/>
</dbReference>
<dbReference type="InterPro" id="IPR019535">
    <property type="entry name" value="ICE2_C"/>
</dbReference>